<dbReference type="Proteomes" id="UP000032304">
    <property type="component" value="Chromosome 1"/>
</dbReference>
<reference evidence="7 8" key="1">
    <citation type="journal article" date="2012" name="Nature">
        <title>Repeated polyploidization of Gossypium genomes and the evolution of spinnable cotton fibres.</title>
        <authorList>
            <person name="Paterson A.H."/>
            <person name="Wendel J.F."/>
            <person name="Gundlach H."/>
            <person name="Guo H."/>
            <person name="Jenkins J."/>
            <person name="Jin D."/>
            <person name="Llewellyn D."/>
            <person name="Showmaker K.C."/>
            <person name="Shu S."/>
            <person name="Udall J."/>
            <person name="Yoo M.J."/>
            <person name="Byers R."/>
            <person name="Chen W."/>
            <person name="Doron-Faigenboim A."/>
            <person name="Duke M.V."/>
            <person name="Gong L."/>
            <person name="Grimwood J."/>
            <person name="Grover C."/>
            <person name="Grupp K."/>
            <person name="Hu G."/>
            <person name="Lee T.H."/>
            <person name="Li J."/>
            <person name="Lin L."/>
            <person name="Liu T."/>
            <person name="Marler B.S."/>
            <person name="Page J.T."/>
            <person name="Roberts A.W."/>
            <person name="Romanel E."/>
            <person name="Sanders W.S."/>
            <person name="Szadkowski E."/>
            <person name="Tan X."/>
            <person name="Tang H."/>
            <person name="Xu C."/>
            <person name="Wang J."/>
            <person name="Wang Z."/>
            <person name="Zhang D."/>
            <person name="Zhang L."/>
            <person name="Ashrafi H."/>
            <person name="Bedon F."/>
            <person name="Bowers J.E."/>
            <person name="Brubaker C.L."/>
            <person name="Chee P.W."/>
            <person name="Das S."/>
            <person name="Gingle A.R."/>
            <person name="Haigler C.H."/>
            <person name="Harker D."/>
            <person name="Hoffmann L.V."/>
            <person name="Hovav R."/>
            <person name="Jones D.C."/>
            <person name="Lemke C."/>
            <person name="Mansoor S."/>
            <person name="ur Rahman M."/>
            <person name="Rainville L.N."/>
            <person name="Rambani A."/>
            <person name="Reddy U.K."/>
            <person name="Rong J.K."/>
            <person name="Saranga Y."/>
            <person name="Scheffler B.E."/>
            <person name="Scheffler J.A."/>
            <person name="Stelly D.M."/>
            <person name="Triplett B.A."/>
            <person name="Van Deynze A."/>
            <person name="Vaslin M.F."/>
            <person name="Waghmare V.N."/>
            <person name="Walford S.A."/>
            <person name="Wright R.J."/>
            <person name="Zaki E.A."/>
            <person name="Zhang T."/>
            <person name="Dennis E.S."/>
            <person name="Mayer K.F."/>
            <person name="Peterson D.G."/>
            <person name="Rokhsar D.S."/>
            <person name="Wang X."/>
            <person name="Schmutz J."/>
        </authorList>
    </citation>
    <scope>NUCLEOTIDE SEQUENCE [LARGE SCALE GENOMIC DNA]</scope>
</reference>
<proteinExistence type="inferred from homology"/>
<evidence type="ECO:0000256" key="5">
    <source>
        <dbReference type="ARBA" id="ARBA00023274"/>
    </source>
</evidence>
<sequence>MASRLAMLKHSAATDYGSFLGLRRWIHASALPPPLGAPIGHPPPSQSLVFPESDQTPESNNNSNIGFGFGFGFGFPSFPLGGGSMELMAVPKKKVRMFFKIKRWFRMEMFIFYRFFPYVL</sequence>
<comment type="similarity">
    <text evidence="2">Belongs to the bacterial ribosomal protein bL32 family.</text>
</comment>
<evidence type="ECO:0000313" key="8">
    <source>
        <dbReference type="Proteomes" id="UP000032304"/>
    </source>
</evidence>
<evidence type="ECO:0000256" key="2">
    <source>
        <dbReference type="ARBA" id="ARBA00008560"/>
    </source>
</evidence>
<dbReference type="PANTHER" id="PTHR21026">
    <property type="entry name" value="39S RIBOSOMAL PROTEIN L32, MITOCHONDRIAL"/>
    <property type="match status" value="1"/>
</dbReference>
<feature type="compositionally biased region" description="Pro residues" evidence="6">
    <location>
        <begin position="36"/>
        <end position="45"/>
    </location>
</feature>
<accession>A0A0D2LV60</accession>
<keyword evidence="3" id="KW-0689">Ribosomal protein</keyword>
<evidence type="ECO:0000256" key="1">
    <source>
        <dbReference type="ARBA" id="ARBA00004173"/>
    </source>
</evidence>
<dbReference type="Gramene" id="KJB07952">
    <property type="protein sequence ID" value="KJB07952"/>
    <property type="gene ID" value="B456_001G055100"/>
</dbReference>
<dbReference type="PANTHER" id="PTHR21026:SF2">
    <property type="entry name" value="LARGE RIBOSOMAL SUBUNIT PROTEIN BL32M"/>
    <property type="match status" value="1"/>
</dbReference>
<gene>
    <name evidence="7" type="ORF">B456_001G055100</name>
</gene>
<evidence type="ECO:0000256" key="6">
    <source>
        <dbReference type="SAM" id="MobiDB-lite"/>
    </source>
</evidence>
<dbReference type="GO" id="GO:0003735">
    <property type="term" value="F:structural constituent of ribosome"/>
    <property type="evidence" value="ECO:0007669"/>
    <property type="project" value="TreeGrafter"/>
</dbReference>
<dbReference type="EMBL" id="CM001740">
    <property type="protein sequence ID" value="KJB07952.1"/>
    <property type="molecule type" value="Genomic_DNA"/>
</dbReference>
<keyword evidence="5" id="KW-0687">Ribonucleoprotein</keyword>
<comment type="subcellular location">
    <subcellularLocation>
        <location evidence="1">Mitochondrion</location>
    </subcellularLocation>
</comment>
<evidence type="ECO:0000256" key="3">
    <source>
        <dbReference type="ARBA" id="ARBA00022980"/>
    </source>
</evidence>
<dbReference type="AlphaFoldDB" id="A0A0D2LV60"/>
<organism evidence="7 8">
    <name type="scientific">Gossypium raimondii</name>
    <name type="common">Peruvian cotton</name>
    <name type="synonym">Gossypium klotzschianum subsp. raimondii</name>
    <dbReference type="NCBI Taxonomy" id="29730"/>
    <lineage>
        <taxon>Eukaryota</taxon>
        <taxon>Viridiplantae</taxon>
        <taxon>Streptophyta</taxon>
        <taxon>Embryophyta</taxon>
        <taxon>Tracheophyta</taxon>
        <taxon>Spermatophyta</taxon>
        <taxon>Magnoliopsida</taxon>
        <taxon>eudicotyledons</taxon>
        <taxon>Gunneridae</taxon>
        <taxon>Pentapetalae</taxon>
        <taxon>rosids</taxon>
        <taxon>malvids</taxon>
        <taxon>Malvales</taxon>
        <taxon>Malvaceae</taxon>
        <taxon>Malvoideae</taxon>
        <taxon>Gossypium</taxon>
    </lineage>
</organism>
<evidence type="ECO:0000313" key="7">
    <source>
        <dbReference type="EMBL" id="KJB07952.1"/>
    </source>
</evidence>
<keyword evidence="4" id="KW-0496">Mitochondrion</keyword>
<feature type="region of interest" description="Disordered" evidence="6">
    <location>
        <begin position="36"/>
        <end position="61"/>
    </location>
</feature>
<evidence type="ECO:0000256" key="4">
    <source>
        <dbReference type="ARBA" id="ARBA00023128"/>
    </source>
</evidence>
<keyword evidence="8" id="KW-1185">Reference proteome</keyword>
<name>A0A0D2LV60_GOSRA</name>
<protein>
    <submittedName>
        <fullName evidence="7">Uncharacterized protein</fullName>
    </submittedName>
</protein>
<dbReference type="InterPro" id="IPR051991">
    <property type="entry name" value="Mitoribosomal_protein_bL32"/>
</dbReference>
<dbReference type="GO" id="GO:0005762">
    <property type="term" value="C:mitochondrial large ribosomal subunit"/>
    <property type="evidence" value="ECO:0007669"/>
    <property type="project" value="TreeGrafter"/>
</dbReference>